<sequence length="368" mass="41535">MQDVNSVTGEGNLTNVVTATDPVNWLTVAISWAFSFLTVLIILGCYWIYRVLKKPERKPPHPTREFSVQSEGSTVTRDTGLHSIVSTSTGYSRVPSREPMINRRKSDYISKWCSGHGLSELIANNLRENGFLSREQVESLRADDVITLGLPNVAQQVQLRHVLENLENNRHQSTNNDHLLSVDTVDGKYQEKELSNTRLVPGSRNRRSTSSERSLPRSSLTDDNTSLSTPSPKQLSPSSNTSIPSTDTFHYPHKLQQVPEESCLTSGRSNIYISDLTYNRLSFNGLLSDPGLYEMAEHLGNEWRHLAAILGISKAQQEHLQSNHPNNIKEQIYEMLRLWRDKIAKGEKEQVKAQLADALQKGEKERSF</sequence>
<keyword evidence="6" id="KW-1185">Reference proteome</keyword>
<protein>
    <recommendedName>
        <fullName evidence="7">Death domain-containing protein</fullName>
    </recommendedName>
</protein>
<evidence type="ECO:0000256" key="2">
    <source>
        <dbReference type="SAM" id="Phobius"/>
    </source>
</evidence>
<gene>
    <name evidence="5" type="ORF">LSH36_353g01042</name>
</gene>
<name>A0AAD9N1M1_9ANNE</name>
<dbReference type="Pfam" id="PF00531">
    <property type="entry name" value="Death"/>
    <property type="match status" value="1"/>
</dbReference>
<dbReference type="GO" id="GO:0007165">
    <property type="term" value="P:signal transduction"/>
    <property type="evidence" value="ECO:0007669"/>
    <property type="project" value="InterPro"/>
</dbReference>
<feature type="transmembrane region" description="Helical" evidence="2">
    <location>
        <begin position="25"/>
        <end position="49"/>
    </location>
</feature>
<evidence type="ECO:0000313" key="5">
    <source>
        <dbReference type="EMBL" id="KAK2151721.1"/>
    </source>
</evidence>
<dbReference type="InterPro" id="IPR000488">
    <property type="entry name" value="Death_dom"/>
</dbReference>
<keyword evidence="2" id="KW-1133">Transmembrane helix</keyword>
<keyword evidence="2" id="KW-0812">Transmembrane</keyword>
<dbReference type="Proteomes" id="UP001208570">
    <property type="component" value="Unassembled WGS sequence"/>
</dbReference>
<dbReference type="CDD" id="cd01670">
    <property type="entry name" value="Death"/>
    <property type="match status" value="1"/>
</dbReference>
<dbReference type="EMBL" id="JAODUP010000353">
    <property type="protein sequence ID" value="KAK2151721.1"/>
    <property type="molecule type" value="Genomic_DNA"/>
</dbReference>
<keyword evidence="2" id="KW-0472">Membrane</keyword>
<comment type="caution">
    <text evidence="5">The sequence shown here is derived from an EMBL/GenBank/DDBJ whole genome shotgun (WGS) entry which is preliminary data.</text>
</comment>
<dbReference type="PROSITE" id="PS50017">
    <property type="entry name" value="DEATH_DOMAIN"/>
    <property type="match status" value="1"/>
</dbReference>
<dbReference type="AlphaFoldDB" id="A0AAD9N1M1"/>
<reference evidence="5" key="1">
    <citation type="journal article" date="2023" name="Mol. Biol. Evol.">
        <title>Third-Generation Sequencing Reveals the Adaptive Role of the Epigenome in Three Deep-Sea Polychaetes.</title>
        <authorList>
            <person name="Perez M."/>
            <person name="Aroh O."/>
            <person name="Sun Y."/>
            <person name="Lan Y."/>
            <person name="Juniper S.K."/>
            <person name="Young C.R."/>
            <person name="Angers B."/>
            <person name="Qian P.Y."/>
        </authorList>
    </citation>
    <scope>NUCLEOTIDE SEQUENCE</scope>
    <source>
        <strain evidence="5">P08H-3</strain>
    </source>
</reference>
<feature type="compositionally biased region" description="Low complexity" evidence="1">
    <location>
        <begin position="211"/>
        <end position="232"/>
    </location>
</feature>
<evidence type="ECO:0000259" key="4">
    <source>
        <dbReference type="PROSITE" id="PS50105"/>
    </source>
</evidence>
<dbReference type="InterPro" id="IPR011029">
    <property type="entry name" value="DEATH-like_dom_sf"/>
</dbReference>
<dbReference type="InterPro" id="IPR001660">
    <property type="entry name" value="SAM"/>
</dbReference>
<accession>A0AAD9N1M1</accession>
<feature type="domain" description="Death" evidence="3">
    <location>
        <begin position="295"/>
        <end position="368"/>
    </location>
</feature>
<proteinExistence type="predicted"/>
<evidence type="ECO:0008006" key="7">
    <source>
        <dbReference type="Google" id="ProtNLM"/>
    </source>
</evidence>
<dbReference type="PROSITE" id="PS50105">
    <property type="entry name" value="SAM_DOMAIN"/>
    <property type="match status" value="1"/>
</dbReference>
<dbReference type="SUPFAM" id="SSF47986">
    <property type="entry name" value="DEATH domain"/>
    <property type="match status" value="1"/>
</dbReference>
<dbReference type="Gene3D" id="1.10.533.10">
    <property type="entry name" value="Death Domain, Fas"/>
    <property type="match status" value="1"/>
</dbReference>
<evidence type="ECO:0000256" key="1">
    <source>
        <dbReference type="SAM" id="MobiDB-lite"/>
    </source>
</evidence>
<feature type="compositionally biased region" description="Polar residues" evidence="1">
    <location>
        <begin position="233"/>
        <end position="248"/>
    </location>
</feature>
<organism evidence="5 6">
    <name type="scientific">Paralvinella palmiformis</name>
    <dbReference type="NCBI Taxonomy" id="53620"/>
    <lineage>
        <taxon>Eukaryota</taxon>
        <taxon>Metazoa</taxon>
        <taxon>Spiralia</taxon>
        <taxon>Lophotrochozoa</taxon>
        <taxon>Annelida</taxon>
        <taxon>Polychaeta</taxon>
        <taxon>Sedentaria</taxon>
        <taxon>Canalipalpata</taxon>
        <taxon>Terebellida</taxon>
        <taxon>Terebelliformia</taxon>
        <taxon>Alvinellidae</taxon>
        <taxon>Paralvinella</taxon>
    </lineage>
</organism>
<feature type="domain" description="SAM" evidence="4">
    <location>
        <begin position="104"/>
        <end position="169"/>
    </location>
</feature>
<evidence type="ECO:0000259" key="3">
    <source>
        <dbReference type="PROSITE" id="PS50017"/>
    </source>
</evidence>
<evidence type="ECO:0000313" key="6">
    <source>
        <dbReference type="Proteomes" id="UP001208570"/>
    </source>
</evidence>
<feature type="region of interest" description="Disordered" evidence="1">
    <location>
        <begin position="190"/>
        <end position="249"/>
    </location>
</feature>